<keyword evidence="1" id="KW-0812">Transmembrane</keyword>
<proteinExistence type="predicted"/>
<evidence type="ECO:0000313" key="7">
    <source>
        <dbReference type="Proteomes" id="UP000240552"/>
    </source>
</evidence>
<keyword evidence="1" id="KW-0472">Membrane</keyword>
<reference evidence="8 9" key="3">
    <citation type="submission" date="2014-10" db="EMBL/GenBank/DDBJ databases">
        <title>Pan-genome analysis of Brazilian lineage A amoebal mimiviruses.</title>
        <authorList>
            <person name="Assis F.L."/>
            <person name="Abrahao J.S."/>
            <person name="Kroon E.G."/>
            <person name="Dornas F.P."/>
            <person name="Andrade K.R."/>
            <person name="Borato P.V.M."/>
            <person name="Pilotto M.R."/>
            <person name="Benamar S."/>
            <person name="LaScola B."/>
            <person name="Colson P."/>
        </authorList>
    </citation>
    <scope>NUCLEOTIDE SEQUENCE [LARGE SCALE GENOMIC DNA]</scope>
    <source>
        <strain evidence="5 9">Amazonia</strain>
        <strain evidence="4 8">Oyster</strain>
    </source>
</reference>
<evidence type="ECO:0000313" key="2">
    <source>
        <dbReference type="EMBL" id="ADO18142.1"/>
    </source>
</evidence>
<feature type="transmembrane region" description="Helical" evidence="1">
    <location>
        <begin position="6"/>
        <end position="23"/>
    </location>
</feature>
<keyword evidence="1" id="KW-1133">Transmembrane helix</keyword>
<evidence type="ECO:0000313" key="4">
    <source>
        <dbReference type="EMBL" id="AKI79099.1"/>
    </source>
</evidence>
<organismHost>
    <name type="scientific">Acanthamoeba polyphaga</name>
    <name type="common">Amoeba</name>
    <dbReference type="NCBI Taxonomy" id="5757"/>
</organismHost>
<dbReference type="KEGG" id="vg:9924948"/>
<keyword evidence="6" id="KW-1185">Reference proteome</keyword>
<evidence type="ECO:0000313" key="9">
    <source>
        <dbReference type="Proteomes" id="UP000274448"/>
    </source>
</evidence>
<protein>
    <submittedName>
        <fullName evidence="3">Uncharacterized protein L330</fullName>
    </submittedName>
</protein>
<dbReference type="EMBL" id="KM982401">
    <property type="protein sequence ID" value="AKI79099.1"/>
    <property type="molecule type" value="Genomic_DNA"/>
</dbReference>
<evidence type="ECO:0000313" key="3">
    <source>
        <dbReference type="EMBL" id="AEJ34567.1"/>
    </source>
</evidence>
<dbReference type="RefSeq" id="YP_003986833.1">
    <property type="nucleotide sequence ID" value="NC_014649.1"/>
</dbReference>
<dbReference type="Proteomes" id="UP000240552">
    <property type="component" value="Segment"/>
</dbReference>
<dbReference type="Proteomes" id="UP000201519">
    <property type="component" value="Segment"/>
</dbReference>
<dbReference type="EMBL" id="HQ336222">
    <property type="protein sequence ID" value="ADO18142.1"/>
    <property type="molecule type" value="Genomic_DNA"/>
</dbReference>
<name>A0A0G2Y3P9_MIMIV</name>
<dbReference type="Proteomes" id="UP000241474">
    <property type="component" value="Segment"/>
</dbReference>
<dbReference type="EMBL" id="JN036606">
    <property type="protein sequence ID" value="AEJ34567.1"/>
    <property type="molecule type" value="Genomic_DNA"/>
</dbReference>
<gene>
    <name evidence="2" type="primary">L330</name>
    <name evidence="3" type="ORF">MIMI_L330</name>
</gene>
<reference evidence="3 7" key="1">
    <citation type="journal article" date="2011" name="Proc. Natl. Acad. Sci. U.S.A.">
        <title>Mimivirus shows dramatic genome reduction after intraamoebal culture.</title>
        <authorList>
            <person name="Boyer M."/>
            <person name="Azza S."/>
            <person name="Barrassi L."/>
            <person name="Klose T."/>
            <person name="Campocasso A."/>
            <person name="Pagnier I."/>
            <person name="Fournous G."/>
            <person name="Borg A."/>
            <person name="Robert C."/>
            <person name="Zhang X."/>
            <person name="Desnues C."/>
            <person name="Henrissat B."/>
            <person name="Rossmann M.G."/>
            <person name="La Scola B."/>
            <person name="Raoult D."/>
        </authorList>
    </citation>
    <scope>NUCLEOTIDE SEQUENCE [LARGE SCALE GENOMIC DNA]</scope>
    <source>
        <strain evidence="3">M4</strain>
    </source>
</reference>
<evidence type="ECO:0000313" key="6">
    <source>
        <dbReference type="Proteomes" id="UP000201519"/>
    </source>
</evidence>
<dbReference type="GeneID" id="9924948"/>
<evidence type="ECO:0000256" key="1">
    <source>
        <dbReference type="SAM" id="Phobius"/>
    </source>
</evidence>
<reference evidence="2 6" key="2">
    <citation type="journal article" date="2011" name="Virol. J.">
        <title>Breaking the 1000-gene barrier for Mimivirus using ultra-deep genome and transcriptome sequencing.</title>
        <authorList>
            <person name="Legendre M."/>
            <person name="Santini S."/>
            <person name="Rico A."/>
            <person name="Abergel C."/>
            <person name="Claverie J.M."/>
        </authorList>
    </citation>
    <scope>NUCLEOTIDE SEQUENCE [LARGE SCALE GENOMIC DNA]</scope>
</reference>
<dbReference type="EMBL" id="KM982403">
    <property type="protein sequence ID" value="AKI80995.1"/>
    <property type="molecule type" value="Genomic_DNA"/>
</dbReference>
<accession>E3VZY8</accession>
<accession>A0A0G2Y3P9</accession>
<evidence type="ECO:0000313" key="8">
    <source>
        <dbReference type="Proteomes" id="UP000241474"/>
    </source>
</evidence>
<organism evidence="2 6">
    <name type="scientific">Acanthamoeba polyphaga mimivirus</name>
    <name type="common">APMV</name>
    <dbReference type="NCBI Taxonomy" id="212035"/>
    <lineage>
        <taxon>Viruses</taxon>
        <taxon>Varidnaviria</taxon>
        <taxon>Bamfordvirae</taxon>
        <taxon>Nucleocytoviricota</taxon>
        <taxon>Megaviricetes</taxon>
        <taxon>Imitervirales</taxon>
        <taxon>Mimiviridae</taxon>
        <taxon>Megamimivirinae</taxon>
        <taxon>Mimivirus</taxon>
        <taxon>Mimivirus bradfordmassiliense</taxon>
    </lineage>
</organism>
<dbReference type="OrthoDB" id="13252at10239"/>
<evidence type="ECO:0000313" key="5">
    <source>
        <dbReference type="EMBL" id="AKI80995.1"/>
    </source>
</evidence>
<sequence>MAFNNSTIIIIIVIAFAFFLIYSQNNQPKIIQQPVPQISQFKSQLNQPQNSQHNGHLNPSIISPQLCPKCDKENCSLEQISPSRSKSPTPQITNVHIEHESDPYSDPIKKQDIYGMMDPLTFPQQRLPREVLQKYQEYYDKNGSYPPFGQNTQPLFDNPVLAGILIKQVDENEPFTDNVPSSIPLFKVKSNKNSNRFFYYIIDQRYFSKLELKIPLDSIRVNGVRYNNAEFYGIPELFDGDVIDNIALYPSNRFSVKLYKIYSFP</sequence>
<dbReference type="Proteomes" id="UP000274448">
    <property type="component" value="Segment"/>
</dbReference>